<organism evidence="10 11">
    <name type="scientific">Streptomyces lonarensis</name>
    <dbReference type="NCBI Taxonomy" id="700599"/>
    <lineage>
        <taxon>Bacteria</taxon>
        <taxon>Bacillati</taxon>
        <taxon>Actinomycetota</taxon>
        <taxon>Actinomycetes</taxon>
        <taxon>Kitasatosporales</taxon>
        <taxon>Streptomycetaceae</taxon>
        <taxon>Streptomyces</taxon>
    </lineage>
</organism>
<reference evidence="10 11" key="1">
    <citation type="submission" date="2020-03" db="EMBL/GenBank/DDBJ databases">
        <title>Draft genome of Streptomyces sp. ventii, isolated from the Axial Seamount in the Pacific Ocean, and resequencing of the two type strains Streptomyces lonarensis strain NCL 716 and Streptomyces bohaiensis strain 11A07.</title>
        <authorList>
            <person name="Loughran R.M."/>
            <person name="Pfannmuller K.M."/>
            <person name="Wasson B.J."/>
            <person name="Deadmond M.C."/>
            <person name="Paddock B.E."/>
            <person name="Koyack M.J."/>
            <person name="Gallegos D.A."/>
            <person name="Mitchell E.A."/>
            <person name="Ushijima B."/>
            <person name="Saw J.H."/>
            <person name="Mcphail K.L."/>
            <person name="Videau P."/>
        </authorList>
    </citation>
    <scope>NUCLEOTIDE SEQUENCE [LARGE SCALE GENOMIC DNA]</scope>
    <source>
        <strain evidence="10 11">NCL716</strain>
    </source>
</reference>
<feature type="transmembrane region" description="Helical" evidence="9">
    <location>
        <begin position="225"/>
        <end position="243"/>
    </location>
</feature>
<evidence type="ECO:0000256" key="3">
    <source>
        <dbReference type="ARBA" id="ARBA00022448"/>
    </source>
</evidence>
<keyword evidence="3" id="KW-0813">Transport</keyword>
<evidence type="ECO:0000313" key="11">
    <source>
        <dbReference type="Proteomes" id="UP000578686"/>
    </source>
</evidence>
<proteinExistence type="inferred from homology"/>
<evidence type="ECO:0000313" key="10">
    <source>
        <dbReference type="EMBL" id="NJQ06205.1"/>
    </source>
</evidence>
<dbReference type="EMBL" id="JAAVJD010000071">
    <property type="protein sequence ID" value="NJQ06205.1"/>
    <property type="molecule type" value="Genomic_DNA"/>
</dbReference>
<dbReference type="GO" id="GO:1903785">
    <property type="term" value="P:L-valine transmembrane transport"/>
    <property type="evidence" value="ECO:0007669"/>
    <property type="project" value="TreeGrafter"/>
</dbReference>
<keyword evidence="6 9" id="KW-1133">Transmembrane helix</keyword>
<evidence type="ECO:0000256" key="1">
    <source>
        <dbReference type="ARBA" id="ARBA00004651"/>
    </source>
</evidence>
<dbReference type="GO" id="GO:0005886">
    <property type="term" value="C:plasma membrane"/>
    <property type="evidence" value="ECO:0007669"/>
    <property type="project" value="UniProtKB-SubCell"/>
</dbReference>
<sequence length="248" mass="26251">MTRVLLPDAGRPSITPPAERETRPAAAALRDSFSVGIALVPLGLAFGMVLTQSGLDWWWATVFTALIYAGSFEFLLIGLATAVTPLGTIALTAMLVNLRHVFYALSFPLHRVRGVRAKLYSTFAMTDEAYALTATAASRTWSGPRIVRLQLYLHLYWIVGGTVGALLGALIGDSVAGLDFALPALFTVMAIDAARERPDDVSGPACAFVAAVVAAVVAPGQMLPVAFALLTLALLIALGASRLRSRRA</sequence>
<keyword evidence="5 9" id="KW-0812">Transmembrane</keyword>
<dbReference type="Pfam" id="PF03591">
    <property type="entry name" value="AzlC"/>
    <property type="match status" value="1"/>
</dbReference>
<evidence type="ECO:0000256" key="5">
    <source>
        <dbReference type="ARBA" id="ARBA00022692"/>
    </source>
</evidence>
<dbReference type="PANTHER" id="PTHR34979:SF1">
    <property type="entry name" value="INNER MEMBRANE PROTEIN YGAZ"/>
    <property type="match status" value="1"/>
</dbReference>
<dbReference type="Proteomes" id="UP000578686">
    <property type="component" value="Unassembled WGS sequence"/>
</dbReference>
<comment type="similarity">
    <text evidence="2">Belongs to the AzlC family.</text>
</comment>
<dbReference type="PANTHER" id="PTHR34979">
    <property type="entry name" value="INNER MEMBRANE PROTEIN YGAZ"/>
    <property type="match status" value="1"/>
</dbReference>
<evidence type="ECO:0000256" key="2">
    <source>
        <dbReference type="ARBA" id="ARBA00010735"/>
    </source>
</evidence>
<feature type="region of interest" description="Disordered" evidence="8">
    <location>
        <begin position="1"/>
        <end position="21"/>
    </location>
</feature>
<evidence type="ECO:0000256" key="6">
    <source>
        <dbReference type="ARBA" id="ARBA00022989"/>
    </source>
</evidence>
<evidence type="ECO:0000256" key="9">
    <source>
        <dbReference type="SAM" id="Phobius"/>
    </source>
</evidence>
<evidence type="ECO:0000256" key="8">
    <source>
        <dbReference type="SAM" id="MobiDB-lite"/>
    </source>
</evidence>
<keyword evidence="11" id="KW-1185">Reference proteome</keyword>
<comment type="subcellular location">
    <subcellularLocation>
        <location evidence="1">Cell membrane</location>
        <topology evidence="1">Multi-pass membrane protein</topology>
    </subcellularLocation>
</comment>
<feature type="transmembrane region" description="Helical" evidence="9">
    <location>
        <begin position="151"/>
        <end position="171"/>
    </location>
</feature>
<dbReference type="InterPro" id="IPR011606">
    <property type="entry name" value="Brnchd-chn_aa_trnsp_permease"/>
</dbReference>
<keyword evidence="7 9" id="KW-0472">Membrane</keyword>
<gene>
    <name evidence="10" type="ORF">HCN56_11580</name>
</gene>
<comment type="caution">
    <text evidence="10">The sequence shown here is derived from an EMBL/GenBank/DDBJ whole genome shotgun (WGS) entry which is preliminary data.</text>
</comment>
<evidence type="ECO:0000256" key="7">
    <source>
        <dbReference type="ARBA" id="ARBA00023136"/>
    </source>
</evidence>
<name>A0A7X6D184_9ACTN</name>
<evidence type="ECO:0000256" key="4">
    <source>
        <dbReference type="ARBA" id="ARBA00022475"/>
    </source>
</evidence>
<protein>
    <submittedName>
        <fullName evidence="10">AzlC family ABC transporter permease</fullName>
    </submittedName>
</protein>
<feature type="transmembrane region" description="Helical" evidence="9">
    <location>
        <begin position="32"/>
        <end position="50"/>
    </location>
</feature>
<dbReference type="AlphaFoldDB" id="A0A7X6D184"/>
<dbReference type="RefSeq" id="WP_167970070.1">
    <property type="nucleotide sequence ID" value="NZ_BHZG01000073.1"/>
</dbReference>
<keyword evidence="4" id="KW-1003">Cell membrane</keyword>
<accession>A0A7X6D184</accession>